<feature type="region of interest" description="Disordered" evidence="1">
    <location>
        <begin position="42"/>
        <end position="69"/>
    </location>
</feature>
<evidence type="ECO:0000313" key="2">
    <source>
        <dbReference type="EMBL" id="DAE01849.1"/>
    </source>
</evidence>
<dbReference type="EMBL" id="BK015334">
    <property type="protein sequence ID" value="DAE01849.1"/>
    <property type="molecule type" value="Genomic_DNA"/>
</dbReference>
<organism evidence="2">
    <name type="scientific">Myoviridae sp. ctD8022</name>
    <dbReference type="NCBI Taxonomy" id="2825056"/>
    <lineage>
        <taxon>Viruses</taxon>
        <taxon>Duplodnaviria</taxon>
        <taxon>Heunggongvirae</taxon>
        <taxon>Uroviricota</taxon>
        <taxon>Caudoviricetes</taxon>
    </lineage>
</organism>
<sequence>MAKIKIIPTRSFFDGEQMFAVGKKYSVDESAAAVYIREGWAAEAPTKEAESSGADGGNASGEGGEGGSV</sequence>
<protein>
    <submittedName>
        <fullName evidence="2">Uncharacterized protein</fullName>
    </submittedName>
</protein>
<evidence type="ECO:0000256" key="1">
    <source>
        <dbReference type="SAM" id="MobiDB-lite"/>
    </source>
</evidence>
<name>A0A8S5P5Z5_9CAUD</name>
<accession>A0A8S5P5Z5</accession>
<feature type="compositionally biased region" description="Gly residues" evidence="1">
    <location>
        <begin position="54"/>
        <end position="69"/>
    </location>
</feature>
<proteinExistence type="predicted"/>
<reference evidence="2" key="1">
    <citation type="journal article" date="2021" name="Proc. Natl. Acad. Sci. U.S.A.">
        <title>A Catalog of Tens of Thousands of Viruses from Human Metagenomes Reveals Hidden Associations with Chronic Diseases.</title>
        <authorList>
            <person name="Tisza M.J."/>
            <person name="Buck C.B."/>
        </authorList>
    </citation>
    <scope>NUCLEOTIDE SEQUENCE</scope>
    <source>
        <strain evidence="2">CtD8022</strain>
    </source>
</reference>